<comment type="caution">
    <text evidence="4">The sequence shown here is derived from an EMBL/GenBank/DDBJ whole genome shotgun (WGS) entry which is preliminary data.</text>
</comment>
<feature type="region of interest" description="Disordered" evidence="2">
    <location>
        <begin position="40"/>
        <end position="63"/>
    </location>
</feature>
<feature type="domain" description="BZIP" evidence="3">
    <location>
        <begin position="45"/>
        <end position="108"/>
    </location>
</feature>
<evidence type="ECO:0000313" key="4">
    <source>
        <dbReference type="EMBL" id="OMJ65317.1"/>
    </source>
</evidence>
<dbReference type="PROSITE" id="PS00036">
    <property type="entry name" value="BZIP_BASIC"/>
    <property type="match status" value="1"/>
</dbReference>
<proteinExistence type="predicted"/>
<dbReference type="InterPro" id="IPR004827">
    <property type="entry name" value="bZIP"/>
</dbReference>
<dbReference type="AlphaFoldDB" id="A0A1R2ALB7"/>
<dbReference type="Gene3D" id="1.20.5.170">
    <property type="match status" value="1"/>
</dbReference>
<organism evidence="4 5">
    <name type="scientific">Stentor coeruleus</name>
    <dbReference type="NCBI Taxonomy" id="5963"/>
    <lineage>
        <taxon>Eukaryota</taxon>
        <taxon>Sar</taxon>
        <taxon>Alveolata</taxon>
        <taxon>Ciliophora</taxon>
        <taxon>Postciliodesmatophora</taxon>
        <taxon>Heterotrichea</taxon>
        <taxon>Heterotrichida</taxon>
        <taxon>Stentoridae</taxon>
        <taxon>Stentor</taxon>
    </lineage>
</organism>
<evidence type="ECO:0000259" key="3">
    <source>
        <dbReference type="PROSITE" id="PS50217"/>
    </source>
</evidence>
<dbReference type="EMBL" id="MPUH01002227">
    <property type="protein sequence ID" value="OMJ65317.1"/>
    <property type="molecule type" value="Genomic_DNA"/>
</dbReference>
<dbReference type="GO" id="GO:0003700">
    <property type="term" value="F:DNA-binding transcription factor activity"/>
    <property type="evidence" value="ECO:0007669"/>
    <property type="project" value="InterPro"/>
</dbReference>
<accession>A0A1R2ALB7</accession>
<feature type="coiled-coil region" evidence="1">
    <location>
        <begin position="70"/>
        <end position="111"/>
    </location>
</feature>
<keyword evidence="5" id="KW-1185">Reference proteome</keyword>
<evidence type="ECO:0000256" key="2">
    <source>
        <dbReference type="SAM" id="MobiDB-lite"/>
    </source>
</evidence>
<dbReference type="InterPro" id="IPR046347">
    <property type="entry name" value="bZIP_sf"/>
</dbReference>
<evidence type="ECO:0000313" key="5">
    <source>
        <dbReference type="Proteomes" id="UP000187209"/>
    </source>
</evidence>
<protein>
    <recommendedName>
        <fullName evidence="3">BZIP domain-containing protein</fullName>
    </recommendedName>
</protein>
<name>A0A1R2ALB7_9CILI</name>
<dbReference type="Proteomes" id="UP000187209">
    <property type="component" value="Unassembled WGS sequence"/>
</dbReference>
<reference evidence="4 5" key="1">
    <citation type="submission" date="2016-11" db="EMBL/GenBank/DDBJ databases">
        <title>The macronuclear genome of Stentor coeruleus: a giant cell with tiny introns.</title>
        <authorList>
            <person name="Slabodnick M."/>
            <person name="Ruby J.G."/>
            <person name="Reiff S.B."/>
            <person name="Swart E.C."/>
            <person name="Gosai S."/>
            <person name="Prabakaran S."/>
            <person name="Witkowska E."/>
            <person name="Larue G.E."/>
            <person name="Fisher S."/>
            <person name="Freeman R.M."/>
            <person name="Gunawardena J."/>
            <person name="Chu W."/>
            <person name="Stover N.A."/>
            <person name="Gregory B.D."/>
            <person name="Nowacki M."/>
            <person name="Derisi J."/>
            <person name="Roy S.W."/>
            <person name="Marshall W.F."/>
            <person name="Sood P."/>
        </authorList>
    </citation>
    <scope>NUCLEOTIDE SEQUENCE [LARGE SCALE GENOMIC DNA]</scope>
    <source>
        <strain evidence="4">WM001</strain>
    </source>
</reference>
<dbReference type="OrthoDB" id="313543at2759"/>
<dbReference type="Pfam" id="PF00170">
    <property type="entry name" value="bZIP_1"/>
    <property type="match status" value="1"/>
</dbReference>
<dbReference type="SMART" id="SM00338">
    <property type="entry name" value="BRLZ"/>
    <property type="match status" value="1"/>
</dbReference>
<dbReference type="SUPFAM" id="SSF57959">
    <property type="entry name" value="Leucine zipper domain"/>
    <property type="match status" value="1"/>
</dbReference>
<dbReference type="PROSITE" id="PS50217">
    <property type="entry name" value="BZIP"/>
    <property type="match status" value="1"/>
</dbReference>
<keyword evidence="1" id="KW-0175">Coiled coil</keyword>
<evidence type="ECO:0000256" key="1">
    <source>
        <dbReference type="SAM" id="Coils"/>
    </source>
</evidence>
<gene>
    <name evidence="4" type="ORF">SteCoe_38490</name>
</gene>
<sequence length="114" mass="13407">MSDLEFYELDCLQDYIGLSDHEGIDITNFDKIKGSEEDFPADTQDYKKARKRRQNRESAARARARKKITINQVTDEIKLLEGLSEQLTLENTKLKVENEMLKKELEFYKSMILE</sequence>